<dbReference type="EMBL" id="CAJVPY010064355">
    <property type="protein sequence ID" value="CAG8824116.1"/>
    <property type="molecule type" value="Genomic_DNA"/>
</dbReference>
<name>A0A9N9KFU4_9GLOM</name>
<organism evidence="1 2">
    <name type="scientific">Dentiscutata erythropus</name>
    <dbReference type="NCBI Taxonomy" id="1348616"/>
    <lineage>
        <taxon>Eukaryota</taxon>
        <taxon>Fungi</taxon>
        <taxon>Fungi incertae sedis</taxon>
        <taxon>Mucoromycota</taxon>
        <taxon>Glomeromycotina</taxon>
        <taxon>Glomeromycetes</taxon>
        <taxon>Diversisporales</taxon>
        <taxon>Gigasporaceae</taxon>
        <taxon>Dentiscutata</taxon>
    </lineage>
</organism>
<dbReference type="OrthoDB" id="2489811at2759"/>
<reference evidence="1" key="1">
    <citation type="submission" date="2021-06" db="EMBL/GenBank/DDBJ databases">
        <authorList>
            <person name="Kallberg Y."/>
            <person name="Tangrot J."/>
            <person name="Rosling A."/>
        </authorList>
    </citation>
    <scope>NUCLEOTIDE SEQUENCE</scope>
    <source>
        <strain evidence="1">MA453B</strain>
    </source>
</reference>
<proteinExistence type="predicted"/>
<feature type="non-terminal residue" evidence="1">
    <location>
        <position position="61"/>
    </location>
</feature>
<accession>A0A9N9KFU4</accession>
<dbReference type="Proteomes" id="UP000789405">
    <property type="component" value="Unassembled WGS sequence"/>
</dbReference>
<evidence type="ECO:0000313" key="2">
    <source>
        <dbReference type="Proteomes" id="UP000789405"/>
    </source>
</evidence>
<keyword evidence="2" id="KW-1185">Reference proteome</keyword>
<comment type="caution">
    <text evidence="1">The sequence shown here is derived from an EMBL/GenBank/DDBJ whole genome shotgun (WGS) entry which is preliminary data.</text>
</comment>
<sequence>YHFEEFHGIYILIKLEEIVIAVDMEVIDATGYVLILETDWLRKAYTIIDYQEYKLILKDDK</sequence>
<gene>
    <name evidence="1" type="ORF">DERYTH_LOCUS27633</name>
</gene>
<dbReference type="AlphaFoldDB" id="A0A9N9KFU4"/>
<dbReference type="InterPro" id="IPR021109">
    <property type="entry name" value="Peptidase_aspartic_dom_sf"/>
</dbReference>
<protein>
    <submittedName>
        <fullName evidence="1">28232_t:CDS:1</fullName>
    </submittedName>
</protein>
<dbReference type="Gene3D" id="2.40.70.10">
    <property type="entry name" value="Acid Proteases"/>
    <property type="match status" value="1"/>
</dbReference>
<evidence type="ECO:0000313" key="1">
    <source>
        <dbReference type="EMBL" id="CAG8824116.1"/>
    </source>
</evidence>